<name>A0ACB7EZI7_NIBAL</name>
<dbReference type="Proteomes" id="UP000805704">
    <property type="component" value="Chromosome 2"/>
</dbReference>
<protein>
    <submittedName>
        <fullName evidence="1">Uncharacterized protein</fullName>
    </submittedName>
</protein>
<sequence length="55" mass="6164">MSTTLEPAPVSERTPLRLCLRTAHVLNTNLLAGLTLRKHSAATIRQRRRNNATNK</sequence>
<gene>
    <name evidence="1" type="ORF">GBF38_008559</name>
</gene>
<organism evidence="1 2">
    <name type="scientific">Nibea albiflora</name>
    <name type="common">Yellow drum</name>
    <name type="synonym">Corvina albiflora</name>
    <dbReference type="NCBI Taxonomy" id="240163"/>
    <lineage>
        <taxon>Eukaryota</taxon>
        <taxon>Metazoa</taxon>
        <taxon>Chordata</taxon>
        <taxon>Craniata</taxon>
        <taxon>Vertebrata</taxon>
        <taxon>Euteleostomi</taxon>
        <taxon>Actinopterygii</taxon>
        <taxon>Neopterygii</taxon>
        <taxon>Teleostei</taxon>
        <taxon>Neoteleostei</taxon>
        <taxon>Acanthomorphata</taxon>
        <taxon>Eupercaria</taxon>
        <taxon>Sciaenidae</taxon>
        <taxon>Nibea</taxon>
    </lineage>
</organism>
<dbReference type="EMBL" id="CM024790">
    <property type="protein sequence ID" value="KAG8007291.1"/>
    <property type="molecule type" value="Genomic_DNA"/>
</dbReference>
<keyword evidence="2" id="KW-1185">Reference proteome</keyword>
<reference evidence="1" key="1">
    <citation type="submission" date="2020-04" db="EMBL/GenBank/DDBJ databases">
        <title>A chromosome-scale assembly and high-density genetic map of the yellow drum (Nibea albiflora) genome.</title>
        <authorList>
            <person name="Xu D."/>
            <person name="Zhang W."/>
            <person name="Chen R."/>
            <person name="Tan P."/>
            <person name="Wang L."/>
            <person name="Song H."/>
            <person name="Tian L."/>
            <person name="Zhu Q."/>
            <person name="Wang B."/>
        </authorList>
    </citation>
    <scope>NUCLEOTIDE SEQUENCE</scope>
    <source>
        <strain evidence="1">ZJHYS-2018</strain>
    </source>
</reference>
<proteinExistence type="predicted"/>
<evidence type="ECO:0000313" key="2">
    <source>
        <dbReference type="Proteomes" id="UP000805704"/>
    </source>
</evidence>
<evidence type="ECO:0000313" key="1">
    <source>
        <dbReference type="EMBL" id="KAG8007291.1"/>
    </source>
</evidence>
<comment type="caution">
    <text evidence="1">The sequence shown here is derived from an EMBL/GenBank/DDBJ whole genome shotgun (WGS) entry which is preliminary data.</text>
</comment>
<accession>A0ACB7EZI7</accession>